<protein>
    <recommendedName>
        <fullName evidence="4">Phosphatidylcholine 2-acylhydrolase</fullName>
    </recommendedName>
</protein>
<evidence type="ECO:0000256" key="9">
    <source>
        <dbReference type="SAM" id="SignalP"/>
    </source>
</evidence>
<comment type="similarity">
    <text evidence="8">Belongs to the phospholipase A2 family.</text>
</comment>
<evidence type="ECO:0000256" key="7">
    <source>
        <dbReference type="PIRSR" id="PIRSR601211-3"/>
    </source>
</evidence>
<keyword evidence="9" id="KW-0732">Signal</keyword>
<dbReference type="SUPFAM" id="SSF48619">
    <property type="entry name" value="Phospholipase A2, PLA2"/>
    <property type="match status" value="1"/>
</dbReference>
<dbReference type="InterPro" id="IPR016090">
    <property type="entry name" value="PLA2-like_dom"/>
</dbReference>
<dbReference type="OMA" id="PCRTGLC"/>
<feature type="domain" description="Phospholipase A2-like central" evidence="10">
    <location>
        <begin position="42"/>
        <end position="184"/>
    </location>
</feature>
<dbReference type="AlphaFoldDB" id="A0A913ZY94"/>
<feature type="active site" evidence="5">
    <location>
        <position position="159"/>
    </location>
</feature>
<evidence type="ECO:0000256" key="8">
    <source>
        <dbReference type="RuleBase" id="RU003654"/>
    </source>
</evidence>
<keyword evidence="6" id="KW-0479">Metal-binding</keyword>
<dbReference type="GO" id="GO:0016042">
    <property type="term" value="P:lipid catabolic process"/>
    <property type="evidence" value="ECO:0007669"/>
    <property type="project" value="InterPro"/>
</dbReference>
<dbReference type="Pfam" id="PF00068">
    <property type="entry name" value="Phospholip_A2_1"/>
    <property type="match status" value="1"/>
</dbReference>
<name>A0A913ZY94_PATMI</name>
<feature type="disulfide bond" evidence="7">
    <location>
        <begin position="72"/>
        <end position="88"/>
    </location>
</feature>
<dbReference type="EnsemblMetazoa" id="XM_038200526.1">
    <property type="protein sequence ID" value="XP_038056454.1"/>
    <property type="gene ID" value="LOC119728327"/>
</dbReference>
<dbReference type="InterPro" id="IPR033113">
    <property type="entry name" value="PLA2_histidine"/>
</dbReference>
<dbReference type="GO" id="GO:0005576">
    <property type="term" value="C:extracellular region"/>
    <property type="evidence" value="ECO:0007669"/>
    <property type="project" value="UniProtKB-SubCell"/>
</dbReference>
<keyword evidence="3 7" id="KW-1015">Disulfide bond</keyword>
<feature type="active site" evidence="5">
    <location>
        <position position="91"/>
    </location>
</feature>
<feature type="disulfide bond" evidence="7">
    <location>
        <begin position="103"/>
        <end position="151"/>
    </location>
</feature>
<dbReference type="PANTHER" id="PTHR11716">
    <property type="entry name" value="PHOSPHOLIPASE A2 FAMILY MEMBER"/>
    <property type="match status" value="1"/>
</dbReference>
<feature type="binding site" evidence="6">
    <location>
        <position position="73"/>
    </location>
    <ligand>
        <name>Ca(2+)</name>
        <dbReference type="ChEBI" id="CHEBI:29108"/>
    </ligand>
</feature>
<dbReference type="OrthoDB" id="5841574at2759"/>
<feature type="binding site" evidence="6">
    <location>
        <position position="92"/>
    </location>
    <ligand>
        <name>Ca(2+)</name>
        <dbReference type="ChEBI" id="CHEBI:29108"/>
    </ligand>
</feature>
<dbReference type="FunFam" id="1.20.90.10:FF:000015">
    <property type="entry name" value="Phospholipase A(2)"/>
    <property type="match status" value="1"/>
</dbReference>
<evidence type="ECO:0000256" key="5">
    <source>
        <dbReference type="PIRSR" id="PIRSR601211-1"/>
    </source>
</evidence>
<feature type="chain" id="PRO_5037963288" description="Phosphatidylcholine 2-acylhydrolase" evidence="9">
    <location>
        <begin position="30"/>
        <end position="185"/>
    </location>
</feature>
<keyword evidence="12" id="KW-1185">Reference proteome</keyword>
<dbReference type="CDD" id="cd00125">
    <property type="entry name" value="PLA2c"/>
    <property type="match status" value="1"/>
</dbReference>
<evidence type="ECO:0000313" key="11">
    <source>
        <dbReference type="EnsemblMetazoa" id="XP_038056454.1"/>
    </source>
</evidence>
<dbReference type="GO" id="GO:0050482">
    <property type="term" value="P:arachidonate secretion"/>
    <property type="evidence" value="ECO:0007669"/>
    <property type="project" value="InterPro"/>
</dbReference>
<dbReference type="RefSeq" id="XP_038056454.1">
    <property type="nucleotide sequence ID" value="XM_038200526.1"/>
</dbReference>
<sequence>MRFSNKMEATCRLLIMLAVVMVSMAIVEAGDDSYTRVRTRRDLIGLGNMISSVTGKGLFGVMTTYNGYGCYCGIGGHGEPVDDVDRCCQAHDQCFTTAQKGVCSTSKKTIYSQSYKYKSKDTSNNKNGVHAEIECTPVSHYKKDSAAQALCSKTICECDRQVASCLATHKHNDKNRGYDRKKCGY</sequence>
<evidence type="ECO:0000259" key="10">
    <source>
        <dbReference type="SMART" id="SM00085"/>
    </source>
</evidence>
<evidence type="ECO:0000256" key="3">
    <source>
        <dbReference type="ARBA" id="ARBA00023157"/>
    </source>
</evidence>
<reference evidence="11" key="1">
    <citation type="submission" date="2022-11" db="UniProtKB">
        <authorList>
            <consortium name="EnsemblMetazoa"/>
        </authorList>
    </citation>
    <scope>IDENTIFICATION</scope>
</reference>
<dbReference type="GO" id="GO:0005509">
    <property type="term" value="F:calcium ion binding"/>
    <property type="evidence" value="ECO:0007669"/>
    <property type="project" value="InterPro"/>
</dbReference>
<feature type="signal peptide" evidence="9">
    <location>
        <begin position="1"/>
        <end position="29"/>
    </location>
</feature>
<dbReference type="PROSITE" id="PS00118">
    <property type="entry name" value="PA2_HIS"/>
    <property type="match status" value="1"/>
</dbReference>
<evidence type="ECO:0000256" key="2">
    <source>
        <dbReference type="ARBA" id="ARBA00022525"/>
    </source>
</evidence>
<proteinExistence type="inferred from homology"/>
<dbReference type="GeneID" id="119728327"/>
<keyword evidence="2" id="KW-0964">Secreted</keyword>
<dbReference type="InterPro" id="IPR036444">
    <property type="entry name" value="PLipase_A2_dom_sf"/>
</dbReference>
<feature type="disulfide bond" evidence="7">
    <location>
        <begin position="94"/>
        <end position="158"/>
    </location>
</feature>
<dbReference type="SMART" id="SM00085">
    <property type="entry name" value="PA2c"/>
    <property type="match status" value="1"/>
</dbReference>
<dbReference type="GO" id="GO:0005543">
    <property type="term" value="F:phospholipid binding"/>
    <property type="evidence" value="ECO:0007669"/>
    <property type="project" value="TreeGrafter"/>
</dbReference>
<feature type="disulfide bond" evidence="7">
    <location>
        <begin position="135"/>
        <end position="156"/>
    </location>
</feature>
<dbReference type="Proteomes" id="UP000887568">
    <property type="component" value="Unplaced"/>
</dbReference>
<comment type="cofactor">
    <cofactor evidence="6">
        <name>Ca(2+)</name>
        <dbReference type="ChEBI" id="CHEBI:29108"/>
    </cofactor>
    <text evidence="6">Binds 1 Ca(2+) ion per subunit.</text>
</comment>
<dbReference type="GO" id="GO:0006644">
    <property type="term" value="P:phospholipid metabolic process"/>
    <property type="evidence" value="ECO:0007669"/>
    <property type="project" value="InterPro"/>
</dbReference>
<evidence type="ECO:0000256" key="6">
    <source>
        <dbReference type="PIRSR" id="PIRSR601211-2"/>
    </source>
</evidence>
<dbReference type="PANTHER" id="PTHR11716:SF100">
    <property type="entry name" value="PHOSPHOLIPASE A2"/>
    <property type="match status" value="1"/>
</dbReference>
<evidence type="ECO:0000256" key="1">
    <source>
        <dbReference type="ARBA" id="ARBA00004613"/>
    </source>
</evidence>
<feature type="binding site" evidence="6">
    <location>
        <position position="71"/>
    </location>
    <ligand>
        <name>Ca(2+)</name>
        <dbReference type="ChEBI" id="CHEBI:29108"/>
    </ligand>
</feature>
<feature type="binding site" evidence="6">
    <location>
        <position position="75"/>
    </location>
    <ligand>
        <name>Ca(2+)</name>
        <dbReference type="ChEBI" id="CHEBI:29108"/>
    </ligand>
</feature>
<organism evidence="11 12">
    <name type="scientific">Patiria miniata</name>
    <name type="common">Bat star</name>
    <name type="synonym">Asterina miniata</name>
    <dbReference type="NCBI Taxonomy" id="46514"/>
    <lineage>
        <taxon>Eukaryota</taxon>
        <taxon>Metazoa</taxon>
        <taxon>Echinodermata</taxon>
        <taxon>Eleutherozoa</taxon>
        <taxon>Asterozoa</taxon>
        <taxon>Asteroidea</taxon>
        <taxon>Valvatacea</taxon>
        <taxon>Valvatida</taxon>
        <taxon>Asterinidae</taxon>
        <taxon>Patiria</taxon>
    </lineage>
</organism>
<keyword evidence="6" id="KW-0106">Calcium</keyword>
<evidence type="ECO:0000256" key="4">
    <source>
        <dbReference type="ARBA" id="ARBA00029903"/>
    </source>
</evidence>
<comment type="subcellular location">
    <subcellularLocation>
        <location evidence="1">Secreted</location>
    </subcellularLocation>
</comment>
<dbReference type="Gene3D" id="1.20.90.10">
    <property type="entry name" value="Phospholipase A2 domain"/>
    <property type="match status" value="1"/>
</dbReference>
<accession>A0A913ZY94</accession>
<dbReference type="InterPro" id="IPR001211">
    <property type="entry name" value="PLA2"/>
</dbReference>
<dbReference type="GO" id="GO:0047498">
    <property type="term" value="F:calcium-dependent phospholipase A2 activity"/>
    <property type="evidence" value="ECO:0007669"/>
    <property type="project" value="TreeGrafter"/>
</dbReference>
<evidence type="ECO:0000313" key="12">
    <source>
        <dbReference type="Proteomes" id="UP000887568"/>
    </source>
</evidence>
<feature type="disulfide bond" evidence="7">
    <location>
        <begin position="87"/>
        <end position="165"/>
    </location>
</feature>